<dbReference type="InParanoid" id="M1DB14"/>
<organism evidence="2 3">
    <name type="scientific">Solanum tuberosum</name>
    <name type="common">Potato</name>
    <dbReference type="NCBI Taxonomy" id="4113"/>
    <lineage>
        <taxon>Eukaryota</taxon>
        <taxon>Viridiplantae</taxon>
        <taxon>Streptophyta</taxon>
        <taxon>Embryophyta</taxon>
        <taxon>Tracheophyta</taxon>
        <taxon>Spermatophyta</taxon>
        <taxon>Magnoliopsida</taxon>
        <taxon>eudicotyledons</taxon>
        <taxon>Gunneridae</taxon>
        <taxon>Pentapetalae</taxon>
        <taxon>asterids</taxon>
        <taxon>lamiids</taxon>
        <taxon>Solanales</taxon>
        <taxon>Solanaceae</taxon>
        <taxon>Solanoideae</taxon>
        <taxon>Solaneae</taxon>
        <taxon>Solanum</taxon>
    </lineage>
</organism>
<feature type="region of interest" description="Disordered" evidence="1">
    <location>
        <begin position="1"/>
        <end position="20"/>
    </location>
</feature>
<evidence type="ECO:0000256" key="1">
    <source>
        <dbReference type="SAM" id="MobiDB-lite"/>
    </source>
</evidence>
<evidence type="ECO:0000313" key="3">
    <source>
        <dbReference type="Proteomes" id="UP000011115"/>
    </source>
</evidence>
<reference evidence="3" key="1">
    <citation type="journal article" date="2011" name="Nature">
        <title>Genome sequence and analysis of the tuber crop potato.</title>
        <authorList>
            <consortium name="The Potato Genome Sequencing Consortium"/>
        </authorList>
    </citation>
    <scope>NUCLEOTIDE SEQUENCE [LARGE SCALE GENOMIC DNA]</scope>
    <source>
        <strain evidence="3">cv. DM1-3 516 R44</strain>
    </source>
</reference>
<sequence length="101" mass="11710">MAPRRAYVRNNTGNDNVEPEVPHVLTDPFAKEVTHVKFQVTFQVLAQAMMAQANRDYNAPVNLNVGTVETRIRDFTRMNPLEFHNSKVYENPQEFIDNFSR</sequence>
<dbReference type="Gramene" id="PGSC0003DMT400086124">
    <property type="protein sequence ID" value="PGSC0003DMT400086124"/>
    <property type="gene ID" value="PGSC0003DMG400035695"/>
</dbReference>
<evidence type="ECO:0008006" key="4">
    <source>
        <dbReference type="Google" id="ProtNLM"/>
    </source>
</evidence>
<proteinExistence type="predicted"/>
<keyword evidence="3" id="KW-1185">Reference proteome</keyword>
<reference evidence="2" key="2">
    <citation type="submission" date="2015-06" db="UniProtKB">
        <authorList>
            <consortium name="EnsemblPlants"/>
        </authorList>
    </citation>
    <scope>IDENTIFICATION</scope>
    <source>
        <strain evidence="2">DM1-3 516 R44</strain>
    </source>
</reference>
<name>M1DB14_SOLTU</name>
<protein>
    <recommendedName>
        <fullName evidence="4">Gag-pol polyprotein</fullName>
    </recommendedName>
</protein>
<accession>M1DB14</accession>
<dbReference type="PaxDb" id="4113-PGSC0003DMT400086124"/>
<dbReference type="EnsemblPlants" id="PGSC0003DMT400086124">
    <property type="protein sequence ID" value="PGSC0003DMT400086124"/>
    <property type="gene ID" value="PGSC0003DMG400035695"/>
</dbReference>
<dbReference type="HOGENOM" id="CLU_134717_0_0_1"/>
<dbReference type="AlphaFoldDB" id="M1DB14"/>
<evidence type="ECO:0000313" key="2">
    <source>
        <dbReference type="EnsemblPlants" id="PGSC0003DMT400086124"/>
    </source>
</evidence>
<dbReference type="Proteomes" id="UP000011115">
    <property type="component" value="Unassembled WGS sequence"/>
</dbReference>